<feature type="binding site" evidence="10">
    <location>
        <begin position="169"/>
        <end position="170"/>
    </location>
    <ligand>
        <name>substrate</name>
    </ligand>
</feature>
<evidence type="ECO:0000256" key="9">
    <source>
        <dbReference type="ARBA" id="ARBA00023316"/>
    </source>
</evidence>
<dbReference type="RefSeq" id="WP_345198085.1">
    <property type="nucleotide sequence ID" value="NZ_BAABFL010000459.1"/>
</dbReference>
<evidence type="ECO:0000256" key="7">
    <source>
        <dbReference type="ARBA" id="ARBA00023295"/>
    </source>
</evidence>
<comment type="catalytic activity">
    <reaction evidence="1 10">
        <text>Hydrolysis of terminal non-reducing N-acetyl-D-hexosamine residues in N-acetyl-beta-D-hexosaminides.</text>
        <dbReference type="EC" id="3.2.1.52"/>
    </reaction>
</comment>
<proteinExistence type="inferred from homology"/>
<feature type="binding site" evidence="10">
    <location>
        <position position="63"/>
    </location>
    <ligand>
        <name>substrate</name>
    </ligand>
</feature>
<accession>A0ABP8V8J5</accession>
<feature type="active site" description="Nucleophile" evidence="10">
    <location>
        <position position="252"/>
    </location>
</feature>
<protein>
    <recommendedName>
        <fullName evidence="10">Beta-hexosaminidase</fullName>
        <ecNumber evidence="10">3.2.1.52</ecNumber>
    </recommendedName>
    <alternativeName>
        <fullName evidence="10">Beta-N-acetylhexosaminidase</fullName>
    </alternativeName>
    <alternativeName>
        <fullName evidence="10">N-acetyl-beta-glucosaminidase</fullName>
    </alternativeName>
</protein>
<name>A0ABP8V8J5_9GAMM</name>
<evidence type="ECO:0000259" key="11">
    <source>
        <dbReference type="Pfam" id="PF00933"/>
    </source>
</evidence>
<dbReference type="InterPro" id="IPR036962">
    <property type="entry name" value="Glyco_hydro_3_N_sf"/>
</dbReference>
<evidence type="ECO:0000256" key="8">
    <source>
        <dbReference type="ARBA" id="ARBA00023306"/>
    </source>
</evidence>
<comment type="similarity">
    <text evidence="10">Belongs to the glycosyl hydrolase 3 family. NagZ subfamily.</text>
</comment>
<evidence type="ECO:0000256" key="2">
    <source>
        <dbReference type="ARBA" id="ARBA00022490"/>
    </source>
</evidence>
<keyword evidence="7 10" id="KW-0326">Glycosidase</keyword>
<dbReference type="PANTHER" id="PTHR30480">
    <property type="entry name" value="BETA-HEXOSAMINIDASE-RELATED"/>
    <property type="match status" value="1"/>
</dbReference>
<reference evidence="13" key="1">
    <citation type="journal article" date="2019" name="Int. J. Syst. Evol. Microbiol.">
        <title>The Global Catalogue of Microorganisms (GCM) 10K type strain sequencing project: providing services to taxonomists for standard genome sequencing and annotation.</title>
        <authorList>
            <consortium name="The Broad Institute Genomics Platform"/>
            <consortium name="The Broad Institute Genome Sequencing Center for Infectious Disease"/>
            <person name="Wu L."/>
            <person name="Ma J."/>
        </authorList>
    </citation>
    <scope>NUCLEOTIDE SEQUENCE [LARGE SCALE GENOMIC DNA]</scope>
    <source>
        <strain evidence="13">JCM 17805</strain>
    </source>
</reference>
<evidence type="ECO:0000313" key="12">
    <source>
        <dbReference type="EMBL" id="GAA4651666.1"/>
    </source>
</evidence>
<feature type="binding site" evidence="10">
    <location>
        <position position="139"/>
    </location>
    <ligand>
        <name>substrate</name>
    </ligand>
</feature>
<feature type="site" description="Important for catalytic activity" evidence="10">
    <location>
        <position position="180"/>
    </location>
</feature>
<keyword evidence="2 10" id="KW-0963">Cytoplasm</keyword>
<keyword evidence="3 10" id="KW-0132">Cell division</keyword>
<keyword evidence="6 10" id="KW-0573">Peptidoglycan synthesis</keyword>
<comment type="subcellular location">
    <subcellularLocation>
        <location evidence="10">Cytoplasm</location>
    </subcellularLocation>
</comment>
<evidence type="ECO:0000256" key="3">
    <source>
        <dbReference type="ARBA" id="ARBA00022618"/>
    </source>
</evidence>
<dbReference type="PANTHER" id="PTHR30480:SF13">
    <property type="entry name" value="BETA-HEXOSAMINIDASE"/>
    <property type="match status" value="1"/>
</dbReference>
<gene>
    <name evidence="10 12" type="primary">nagZ</name>
    <name evidence="12" type="ORF">GCM10023116_39500</name>
</gene>
<evidence type="ECO:0000256" key="10">
    <source>
        <dbReference type="HAMAP-Rule" id="MF_00364"/>
    </source>
</evidence>
<dbReference type="EC" id="3.2.1.52" evidence="10"/>
<evidence type="ECO:0000256" key="1">
    <source>
        <dbReference type="ARBA" id="ARBA00001231"/>
    </source>
</evidence>
<dbReference type="PROSITE" id="PS00775">
    <property type="entry name" value="GLYCOSYL_HYDROL_F3"/>
    <property type="match status" value="1"/>
</dbReference>
<dbReference type="Proteomes" id="UP001500604">
    <property type="component" value="Unassembled WGS sequence"/>
</dbReference>
<dbReference type="InterPro" id="IPR019800">
    <property type="entry name" value="Glyco_hydro_3_AS"/>
</dbReference>
<organism evidence="12 13">
    <name type="scientific">Kistimonas scapharcae</name>
    <dbReference type="NCBI Taxonomy" id="1036133"/>
    <lineage>
        <taxon>Bacteria</taxon>
        <taxon>Pseudomonadati</taxon>
        <taxon>Pseudomonadota</taxon>
        <taxon>Gammaproteobacteria</taxon>
        <taxon>Oceanospirillales</taxon>
        <taxon>Endozoicomonadaceae</taxon>
        <taxon>Kistimonas</taxon>
    </lineage>
</organism>
<keyword evidence="4 10" id="KW-0378">Hydrolase</keyword>
<dbReference type="InterPro" id="IPR001764">
    <property type="entry name" value="Glyco_hydro_3_N"/>
</dbReference>
<evidence type="ECO:0000256" key="4">
    <source>
        <dbReference type="ARBA" id="ARBA00022801"/>
    </source>
</evidence>
<keyword evidence="13" id="KW-1185">Reference proteome</keyword>
<keyword evidence="8 10" id="KW-0131">Cell cycle</keyword>
<dbReference type="SUPFAM" id="SSF51445">
    <property type="entry name" value="(Trans)glycosidases"/>
    <property type="match status" value="1"/>
</dbReference>
<dbReference type="NCBIfam" id="NF003740">
    <property type="entry name" value="PRK05337.1"/>
    <property type="match status" value="1"/>
</dbReference>
<dbReference type="InterPro" id="IPR022956">
    <property type="entry name" value="Beta_hexosaminidase_bac"/>
</dbReference>
<sequence length="344" mass="37688">MAQGVLMLDLKGLHPDSVEIERLSNVSVGGVILFSRNYQDADQLRQLVAAIRAIRPDLLIAVDQEGGRVQRFRGEPFTRLPPLGVLGQLYQSTDQQGVLELVRDCGWLMASEVRAFDIDISLAPVLDIDRGLSRVISDRSFGAVPEFVIPLASAFIQGMREVGMAATGKHFPGHGGVSADSHIALPRDTRTLEELEPDLGIFKAIIVQGIEAMMPAHVAFTAFDNVPAGFSSYWLQSVLREQLGFEGVIFSDCLNMAAASISGGFPARAEAALKAGCDMVLVCNNPDGAQEVLDWLEREPREASLRLSRLRATQAVDLNILIESERRQVCRKQLEALVKEGLWR</sequence>
<dbReference type="InterPro" id="IPR050226">
    <property type="entry name" value="NagZ_Beta-hexosaminidase"/>
</dbReference>
<comment type="function">
    <text evidence="10">Plays a role in peptidoglycan recycling by cleaving the terminal beta-1,4-linked N-acetylglucosamine (GlcNAc) from peptide-linked peptidoglycan fragments, giving rise to free GlcNAc, anhydro-N-acetylmuramic acid and anhydro-N-acetylmuramic acid-linked peptides.</text>
</comment>
<dbReference type="EMBL" id="BAABFL010000459">
    <property type="protein sequence ID" value="GAA4651666.1"/>
    <property type="molecule type" value="Genomic_DNA"/>
</dbReference>
<evidence type="ECO:0000313" key="13">
    <source>
        <dbReference type="Proteomes" id="UP001500604"/>
    </source>
</evidence>
<feature type="binding site" evidence="10">
    <location>
        <position position="71"/>
    </location>
    <ligand>
        <name>substrate</name>
    </ligand>
</feature>
<feature type="active site" description="Proton donor/acceptor" evidence="10">
    <location>
        <position position="182"/>
    </location>
</feature>
<comment type="pathway">
    <text evidence="10">Cell wall biogenesis; peptidoglycan recycling.</text>
</comment>
<keyword evidence="5 10" id="KW-0133">Cell shape</keyword>
<keyword evidence="9 10" id="KW-0961">Cell wall biogenesis/degradation</keyword>
<evidence type="ECO:0000256" key="5">
    <source>
        <dbReference type="ARBA" id="ARBA00022960"/>
    </source>
</evidence>
<feature type="domain" description="Glycoside hydrolase family 3 N-terminal" evidence="11">
    <location>
        <begin position="14"/>
        <end position="297"/>
    </location>
</feature>
<evidence type="ECO:0000256" key="6">
    <source>
        <dbReference type="ARBA" id="ARBA00022984"/>
    </source>
</evidence>
<dbReference type="Pfam" id="PF00933">
    <property type="entry name" value="Glyco_hydro_3"/>
    <property type="match status" value="1"/>
</dbReference>
<dbReference type="HAMAP" id="MF_00364">
    <property type="entry name" value="NagZ"/>
    <property type="match status" value="1"/>
</dbReference>
<dbReference type="Gene3D" id="3.20.20.300">
    <property type="entry name" value="Glycoside hydrolase, family 3, N-terminal domain"/>
    <property type="match status" value="1"/>
</dbReference>
<dbReference type="InterPro" id="IPR017853">
    <property type="entry name" value="GH"/>
</dbReference>
<comment type="caution">
    <text evidence="12">The sequence shown here is derived from an EMBL/GenBank/DDBJ whole genome shotgun (WGS) entry which is preliminary data.</text>
</comment>